<evidence type="ECO:0008006" key="4">
    <source>
        <dbReference type="Google" id="ProtNLM"/>
    </source>
</evidence>
<dbReference type="PANTHER" id="PTHR34217">
    <property type="entry name" value="METAL-DEPENDENT CARBOXYPEPTIDASE"/>
    <property type="match status" value="1"/>
</dbReference>
<dbReference type="PANTHER" id="PTHR34217:SF1">
    <property type="entry name" value="CARBOXYPEPTIDASE 1"/>
    <property type="match status" value="1"/>
</dbReference>
<gene>
    <name evidence="2" type="ORF">WJX75_004911</name>
</gene>
<accession>A0ABR2YE65</accession>
<dbReference type="PIRSF" id="PIRSF006615">
    <property type="entry name" value="Zn_crbxpep_Taq"/>
    <property type="match status" value="1"/>
</dbReference>
<dbReference type="InterPro" id="IPR001333">
    <property type="entry name" value="Peptidase_M32_Taq"/>
</dbReference>
<proteinExistence type="predicted"/>
<dbReference type="Proteomes" id="UP001491310">
    <property type="component" value="Unassembled WGS sequence"/>
</dbReference>
<name>A0ABR2YE65_9CHLO</name>
<feature type="region of interest" description="Disordered" evidence="1">
    <location>
        <begin position="1"/>
        <end position="34"/>
    </location>
</feature>
<sequence length="534" mass="58572">MAAATVDHQVNTAVADEPQEVVAPKLSNGSHSASQDYDSLCEKLREISTLSGISGLLGWDEMVMMPNGAAACRAAQKAAMAGILYDKQTNPELGEVLQKLQGVQSSSDFDSFQRAVIREARRDWVRTVKIPKRIAKRRAELESEGYQAWVTARAEKDFSKFAPILEEWVALVRESSQLVDPARPAYDVALEEFEKGMTSARLDEVFTQVRDGLRPLLAAIREKGTPPDTSVLQGTFDTDAQASLCNAIAKELGFNLDCGRLDVSVHPFTGGSHPTDVRMTTRFKEGDLTEGLTGAIHETGHALYEQGRNLAYDGLPVNQALSMGVHESQSLLWERMVALSLPFSSYLAPKLTAAFPQLVNLQAEQLYGALNAVKKESMIRVEADEVTYPLHIILRYELEKELVEGSVAVEQLPALWKERMTAYLGCTPADDAQGVLQDVHWSAGLFGYFPTYTLGAMFACQIYQAAQKDLPGLHEDIAAGRFGGLKAWLNEKIHASGSLHPSGDELMVAATGSPLDPSIFLKYLTDKYSALYKL</sequence>
<organism evidence="2 3">
    <name type="scientific">Coccomyxa subellipsoidea</name>
    <dbReference type="NCBI Taxonomy" id="248742"/>
    <lineage>
        <taxon>Eukaryota</taxon>
        <taxon>Viridiplantae</taxon>
        <taxon>Chlorophyta</taxon>
        <taxon>core chlorophytes</taxon>
        <taxon>Trebouxiophyceae</taxon>
        <taxon>Trebouxiophyceae incertae sedis</taxon>
        <taxon>Coccomyxaceae</taxon>
        <taxon>Coccomyxa</taxon>
    </lineage>
</organism>
<evidence type="ECO:0000313" key="3">
    <source>
        <dbReference type="Proteomes" id="UP001491310"/>
    </source>
</evidence>
<dbReference type="Pfam" id="PF02074">
    <property type="entry name" value="Peptidase_M32"/>
    <property type="match status" value="1"/>
</dbReference>
<keyword evidence="3" id="KW-1185">Reference proteome</keyword>
<dbReference type="SUPFAM" id="SSF55486">
    <property type="entry name" value="Metalloproteases ('zincins'), catalytic domain"/>
    <property type="match status" value="1"/>
</dbReference>
<dbReference type="PROSITE" id="PS52034">
    <property type="entry name" value="PEPTIDASE_M32"/>
    <property type="match status" value="1"/>
</dbReference>
<comment type="caution">
    <text evidence="2">The sequence shown here is derived from an EMBL/GenBank/DDBJ whole genome shotgun (WGS) entry which is preliminary data.</text>
</comment>
<dbReference type="Gene3D" id="1.10.1370.30">
    <property type="match status" value="1"/>
</dbReference>
<dbReference type="CDD" id="cd06460">
    <property type="entry name" value="M32_Taq"/>
    <property type="match status" value="1"/>
</dbReference>
<reference evidence="2 3" key="1">
    <citation type="journal article" date="2024" name="Nat. Commun.">
        <title>Phylogenomics reveals the evolutionary origins of lichenization in chlorophyte algae.</title>
        <authorList>
            <person name="Puginier C."/>
            <person name="Libourel C."/>
            <person name="Otte J."/>
            <person name="Skaloud P."/>
            <person name="Haon M."/>
            <person name="Grisel S."/>
            <person name="Petersen M."/>
            <person name="Berrin J.G."/>
            <person name="Delaux P.M."/>
            <person name="Dal Grande F."/>
            <person name="Keller J."/>
        </authorList>
    </citation>
    <scope>NUCLEOTIDE SEQUENCE [LARGE SCALE GENOMIC DNA]</scope>
    <source>
        <strain evidence="2 3">SAG 216-7</strain>
    </source>
</reference>
<evidence type="ECO:0000313" key="2">
    <source>
        <dbReference type="EMBL" id="KAK9903410.1"/>
    </source>
</evidence>
<dbReference type="EMBL" id="JALJOT010000014">
    <property type="protein sequence ID" value="KAK9903410.1"/>
    <property type="molecule type" value="Genomic_DNA"/>
</dbReference>
<evidence type="ECO:0000256" key="1">
    <source>
        <dbReference type="SAM" id="MobiDB-lite"/>
    </source>
</evidence>
<protein>
    <recommendedName>
        <fullName evidence="4">Carboxypeptidase</fullName>
    </recommendedName>
</protein>
<dbReference type="PRINTS" id="PR00998">
    <property type="entry name" value="CRBOXYPTASET"/>
</dbReference>